<accession>A0ABR1WN07</accession>
<dbReference type="Pfam" id="PF12796">
    <property type="entry name" value="Ank_2"/>
    <property type="match status" value="1"/>
</dbReference>
<dbReference type="PANTHER" id="PTHR24173:SF27">
    <property type="entry name" value="ANKYRIN REPEAT AND SOCS BOX PROTEIN 1"/>
    <property type="match status" value="1"/>
</dbReference>
<dbReference type="InterPro" id="IPR036770">
    <property type="entry name" value="Ankyrin_rpt-contain_sf"/>
</dbReference>
<keyword evidence="2" id="KW-0040">ANK repeat</keyword>
<keyword evidence="4" id="KW-1185">Reference proteome</keyword>
<dbReference type="PANTHER" id="PTHR24173">
    <property type="entry name" value="ANKYRIN REPEAT CONTAINING"/>
    <property type="match status" value="1"/>
</dbReference>
<organism evidence="3 4">
    <name type="scientific">Apiospora hydei</name>
    <dbReference type="NCBI Taxonomy" id="1337664"/>
    <lineage>
        <taxon>Eukaryota</taxon>
        <taxon>Fungi</taxon>
        <taxon>Dikarya</taxon>
        <taxon>Ascomycota</taxon>
        <taxon>Pezizomycotina</taxon>
        <taxon>Sordariomycetes</taxon>
        <taxon>Xylariomycetidae</taxon>
        <taxon>Amphisphaeriales</taxon>
        <taxon>Apiosporaceae</taxon>
        <taxon>Apiospora</taxon>
    </lineage>
</organism>
<dbReference type="InterPro" id="IPR002110">
    <property type="entry name" value="Ankyrin_rpt"/>
</dbReference>
<dbReference type="RefSeq" id="XP_066668906.1">
    <property type="nucleotide sequence ID" value="XM_066809983.1"/>
</dbReference>
<keyword evidence="1" id="KW-0677">Repeat</keyword>
<gene>
    <name evidence="3" type="ORF">PG997_005668</name>
</gene>
<protein>
    <recommendedName>
        <fullName evidence="5">Ankyrin</fullName>
    </recommendedName>
</protein>
<comment type="caution">
    <text evidence="3">The sequence shown here is derived from an EMBL/GenBank/DDBJ whole genome shotgun (WGS) entry which is preliminary data.</text>
</comment>
<name>A0ABR1WN07_9PEZI</name>
<dbReference type="Gene3D" id="1.25.40.20">
    <property type="entry name" value="Ankyrin repeat-containing domain"/>
    <property type="match status" value="1"/>
</dbReference>
<evidence type="ECO:0000313" key="3">
    <source>
        <dbReference type="EMBL" id="KAK8084397.1"/>
    </source>
</evidence>
<dbReference type="SUPFAM" id="SSF48403">
    <property type="entry name" value="Ankyrin repeat"/>
    <property type="match status" value="1"/>
</dbReference>
<reference evidence="3 4" key="1">
    <citation type="submission" date="2023-01" db="EMBL/GenBank/DDBJ databases">
        <title>Analysis of 21 Apiospora genomes using comparative genomics revels a genus with tremendous synthesis potential of carbohydrate active enzymes and secondary metabolites.</title>
        <authorList>
            <person name="Sorensen T."/>
        </authorList>
    </citation>
    <scope>NUCLEOTIDE SEQUENCE [LARGE SCALE GENOMIC DNA]</scope>
    <source>
        <strain evidence="3 4">CBS 114990</strain>
    </source>
</reference>
<dbReference type="EMBL" id="JAQQWN010000005">
    <property type="protein sequence ID" value="KAK8084397.1"/>
    <property type="molecule type" value="Genomic_DNA"/>
</dbReference>
<dbReference type="GeneID" id="92043043"/>
<evidence type="ECO:0000256" key="1">
    <source>
        <dbReference type="ARBA" id="ARBA00022737"/>
    </source>
</evidence>
<evidence type="ECO:0000313" key="4">
    <source>
        <dbReference type="Proteomes" id="UP001433268"/>
    </source>
</evidence>
<sequence>MASSESARLENLALIAEAEDGAMPMTLSSRLSRPSGSSTYHKDLARSPSLAEACGCGPLSRAILAKDAHLVQLLLGRFPASIEEVDSFGLTPLHFAASLNLLPCLPSLLSAAKAADIIQREDGNGQTALYTALIMARKYCRTADSASECTQCSCCDSLMMLLEAGALVCFSDLEMVSWAKPRLSLRAWRHFIGQLKDQREYLKTLALRSTWAVEDYLGILHSDQVIDLHASAVYKRLRSHGIEVPADSVAIDYTKSYNFTIFNYIPHRNLTLCDLAFQLGFQDVDFDVEYGLPPLCLGLDFQAPYINWLIERGADLKRQIWFSGNEAQASGLLSAHYLLCNIGSHDLQVRGTCIWTTPSYRSDLRSILNRALSLSVAPDHCWCACSTDGCTPFLYMLKAWASRQNQIRRPEEFADLLFLGFLYELSAENWRLFYLAALRFLGFVILGLTHTCCDAQDIVYYRHFYQTKDRDEVEEIQQEESGLIKVLDDMVGEFEDMTADISGDSEHFQAFWEDYWTNRVPEIVQELEDSQMTEAERQDAEMIGVVWESGNDESSEDPEDTTGNPYHYRDIDYWYYELDSIAGNI</sequence>
<dbReference type="Proteomes" id="UP001433268">
    <property type="component" value="Unassembled WGS sequence"/>
</dbReference>
<proteinExistence type="predicted"/>
<evidence type="ECO:0008006" key="5">
    <source>
        <dbReference type="Google" id="ProtNLM"/>
    </source>
</evidence>
<evidence type="ECO:0000256" key="2">
    <source>
        <dbReference type="ARBA" id="ARBA00023043"/>
    </source>
</evidence>